<evidence type="ECO:0000256" key="7">
    <source>
        <dbReference type="ARBA" id="ARBA00023136"/>
    </source>
</evidence>
<dbReference type="InterPro" id="IPR027417">
    <property type="entry name" value="P-loop_NTPase"/>
</dbReference>
<feature type="transmembrane region" description="Helical" evidence="10">
    <location>
        <begin position="28"/>
        <end position="45"/>
    </location>
</feature>
<keyword evidence="3 10" id="KW-0812">Transmembrane</keyword>
<evidence type="ECO:0000259" key="11">
    <source>
        <dbReference type="PROSITE" id="PS50893"/>
    </source>
</evidence>
<dbReference type="GO" id="GO:0005524">
    <property type="term" value="F:ATP binding"/>
    <property type="evidence" value="ECO:0007669"/>
    <property type="project" value="UniProtKB-KW"/>
</dbReference>
<keyword evidence="8" id="KW-0175">Coiled coil</keyword>
<evidence type="ECO:0000313" key="13">
    <source>
        <dbReference type="EMBL" id="KAL0640608.1"/>
    </source>
</evidence>
<dbReference type="Gene3D" id="3.40.50.300">
    <property type="entry name" value="P-loop containing nucleotide triphosphate hydrolases"/>
    <property type="match status" value="1"/>
</dbReference>
<evidence type="ECO:0000256" key="6">
    <source>
        <dbReference type="ARBA" id="ARBA00022989"/>
    </source>
</evidence>
<dbReference type="PANTHER" id="PTHR11384:SF67">
    <property type="entry name" value="ATP-BINDING CASSETTE SUB-FAMILY D MEMBER 1"/>
    <property type="match status" value="1"/>
</dbReference>
<feature type="transmembrane region" description="Helical" evidence="10">
    <location>
        <begin position="199"/>
        <end position="219"/>
    </location>
</feature>
<dbReference type="SUPFAM" id="SSF52540">
    <property type="entry name" value="P-loop containing nucleoside triphosphate hydrolases"/>
    <property type="match status" value="1"/>
</dbReference>
<sequence>MANQSTLRPALSSLLQQYAQLLHSFPKSLRITAATVLCVVLGGLWERRRRRKKVDEGRGRVLIRRNSAIQLKDGSRLIYVPYKQTTAKVTINPTKSTTFDAHRRLFLEPPGGRDFRSSSGGEGPPVNTKPGLNLAFLHQFLSLLSIMIPRLTSKESFLLLMHTFFLVSRTYLSLVVARLDGEIVRDLVAGNGKAFAWGIGKWLSVGVPAVYCNAMIKFLQSKISIAFRTRLTRYIHDLYLNDKQAYYKLQNLDGGLVGGGADQFITSDLPLFCDSAAALYSSLGKPFLDLVVFNYQLMRSLGPLALAGILFNYGATAWMLKKFSPPFGRLAAAQGRREGEFRGLHTRLIGNSEEVAFYGGAEMEREFLDKGFNDLKTLMEGIYSMKIRYNMLEDFVLKYGWSALGYLFTSLPVFLPAWGGLGGLLELSNSESTHGTSGREHDRMKGFITNKRLMLSLADAGGRMMYSFKDLSELAGYTSRVYTLISTLHRVHSHAYTTPRPELYGNADIQGTLHKGFDGVRLEGVPIVAPGLWPRGGEELVESLDITVREGEHLLILGPNGVGKSSISRVVAGLWPVYRGLVSRPREGGMGGIMFLPQRVYLAQGTLRDQVIYPHNEMEMRMARRTDSELKDILDTVRLGYLPDREGGWDCRKEWKDVLSGGEKQRISIARLLYHEPKYAFIDEGTSAVSQDVEGLLYETCKERGITLITISTRAQLKKYHTFQLQLDGPNGGWEFDRIGTERERSSVENELRDLREKVKNVDALRERLKTVDEELARVFVTGGDLPGYDDALAREIEARMEAAAVAEANGDELRETGVVVGSFDSPGEHTAEEVTSEEAGTPGERSIWRMSEGEDNENRNREEEVLV</sequence>
<evidence type="ECO:0000256" key="1">
    <source>
        <dbReference type="ARBA" id="ARBA00008575"/>
    </source>
</evidence>
<comment type="similarity">
    <text evidence="1">Belongs to the ABC transporter superfamily. ABCD family. Peroxisomal fatty acyl CoA transporter (TC 3.A.1.203) subfamily.</text>
</comment>
<evidence type="ECO:0000259" key="12">
    <source>
        <dbReference type="PROSITE" id="PS50929"/>
    </source>
</evidence>
<comment type="caution">
    <text evidence="13">The sequence shown here is derived from an EMBL/GenBank/DDBJ whole genome shotgun (WGS) entry which is preliminary data.</text>
</comment>
<dbReference type="InterPro" id="IPR003439">
    <property type="entry name" value="ABC_transporter-like_ATP-bd"/>
</dbReference>
<evidence type="ECO:0000256" key="8">
    <source>
        <dbReference type="SAM" id="Coils"/>
    </source>
</evidence>
<keyword evidence="2" id="KW-0813">Transport</keyword>
<protein>
    <submittedName>
        <fullName evidence="13">ATP-binding cassette long-chain fatty acid transporter pxa1</fullName>
    </submittedName>
</protein>
<gene>
    <name evidence="13" type="primary">PXA1</name>
    <name evidence="13" type="ORF">Q9L58_000274</name>
</gene>
<name>A0ABR3GXJ8_9PEZI</name>
<dbReference type="PANTHER" id="PTHR11384">
    <property type="entry name" value="ATP-BINDING CASSETTE, SUB-FAMILY D MEMBER"/>
    <property type="match status" value="1"/>
</dbReference>
<feature type="coiled-coil region" evidence="8">
    <location>
        <begin position="738"/>
        <end position="775"/>
    </location>
</feature>
<evidence type="ECO:0000313" key="14">
    <source>
        <dbReference type="Proteomes" id="UP001447188"/>
    </source>
</evidence>
<dbReference type="PROSITE" id="PS50929">
    <property type="entry name" value="ABC_TM1F"/>
    <property type="match status" value="1"/>
</dbReference>
<dbReference type="InterPro" id="IPR036640">
    <property type="entry name" value="ABC1_TM_sf"/>
</dbReference>
<dbReference type="InterPro" id="IPR003593">
    <property type="entry name" value="AAA+_ATPase"/>
</dbReference>
<feature type="region of interest" description="Disordered" evidence="9">
    <location>
        <begin position="824"/>
        <end position="868"/>
    </location>
</feature>
<dbReference type="Pfam" id="PF06472">
    <property type="entry name" value="ABC_membrane_2"/>
    <property type="match status" value="1"/>
</dbReference>
<accession>A0ABR3GXJ8</accession>
<evidence type="ECO:0000256" key="5">
    <source>
        <dbReference type="ARBA" id="ARBA00022840"/>
    </source>
</evidence>
<keyword evidence="4" id="KW-0547">Nucleotide-binding</keyword>
<feature type="transmembrane region" description="Helical" evidence="10">
    <location>
        <begin position="301"/>
        <end position="320"/>
    </location>
</feature>
<evidence type="ECO:0000256" key="3">
    <source>
        <dbReference type="ARBA" id="ARBA00022692"/>
    </source>
</evidence>
<keyword evidence="6 10" id="KW-1133">Transmembrane helix</keyword>
<dbReference type="InterPro" id="IPR011527">
    <property type="entry name" value="ABC1_TM_dom"/>
</dbReference>
<feature type="compositionally biased region" description="Basic and acidic residues" evidence="9">
    <location>
        <begin position="857"/>
        <end position="868"/>
    </location>
</feature>
<keyword evidence="5 13" id="KW-0067">ATP-binding</keyword>
<feature type="domain" description="ABC transmembrane type-1" evidence="12">
    <location>
        <begin position="163"/>
        <end position="375"/>
    </location>
</feature>
<evidence type="ECO:0000256" key="2">
    <source>
        <dbReference type="ARBA" id="ARBA00022448"/>
    </source>
</evidence>
<dbReference type="Proteomes" id="UP001447188">
    <property type="component" value="Unassembled WGS sequence"/>
</dbReference>
<keyword evidence="14" id="KW-1185">Reference proteome</keyword>
<feature type="transmembrane region" description="Helical" evidence="10">
    <location>
        <begin position="157"/>
        <end position="179"/>
    </location>
</feature>
<dbReference type="EMBL" id="JBBBZM010000002">
    <property type="protein sequence ID" value="KAL0640608.1"/>
    <property type="molecule type" value="Genomic_DNA"/>
</dbReference>
<organism evidence="13 14">
    <name type="scientific">Discina gigas</name>
    <dbReference type="NCBI Taxonomy" id="1032678"/>
    <lineage>
        <taxon>Eukaryota</taxon>
        <taxon>Fungi</taxon>
        <taxon>Dikarya</taxon>
        <taxon>Ascomycota</taxon>
        <taxon>Pezizomycotina</taxon>
        <taxon>Pezizomycetes</taxon>
        <taxon>Pezizales</taxon>
        <taxon>Discinaceae</taxon>
        <taxon>Discina</taxon>
    </lineage>
</organism>
<dbReference type="PROSITE" id="PS50893">
    <property type="entry name" value="ABC_TRANSPORTER_2"/>
    <property type="match status" value="1"/>
</dbReference>
<dbReference type="InterPro" id="IPR050835">
    <property type="entry name" value="ABC_transporter_sub-D"/>
</dbReference>
<feature type="domain" description="ABC transporter" evidence="11">
    <location>
        <begin position="520"/>
        <end position="764"/>
    </location>
</feature>
<evidence type="ECO:0000256" key="10">
    <source>
        <dbReference type="SAM" id="Phobius"/>
    </source>
</evidence>
<proteinExistence type="inferred from homology"/>
<dbReference type="Pfam" id="PF00005">
    <property type="entry name" value="ABC_tran"/>
    <property type="match status" value="1"/>
</dbReference>
<dbReference type="CDD" id="cd03223">
    <property type="entry name" value="ABCD_peroxisomal_ALDP"/>
    <property type="match status" value="1"/>
</dbReference>
<dbReference type="SMART" id="SM00382">
    <property type="entry name" value="AAA"/>
    <property type="match status" value="1"/>
</dbReference>
<reference evidence="13 14" key="1">
    <citation type="submission" date="2024-02" db="EMBL/GenBank/DDBJ databases">
        <title>Discinaceae phylogenomics.</title>
        <authorList>
            <person name="Dirks A.C."/>
            <person name="James T.Y."/>
        </authorList>
    </citation>
    <scope>NUCLEOTIDE SEQUENCE [LARGE SCALE GENOMIC DNA]</scope>
    <source>
        <strain evidence="13 14">ACD0624</strain>
    </source>
</reference>
<keyword evidence="7 10" id="KW-0472">Membrane</keyword>
<dbReference type="InterPro" id="IPR017871">
    <property type="entry name" value="ABC_transporter-like_CS"/>
</dbReference>
<evidence type="ECO:0000256" key="9">
    <source>
        <dbReference type="SAM" id="MobiDB-lite"/>
    </source>
</evidence>
<dbReference type="PROSITE" id="PS00211">
    <property type="entry name" value="ABC_TRANSPORTER_1"/>
    <property type="match status" value="1"/>
</dbReference>
<dbReference type="SUPFAM" id="SSF90123">
    <property type="entry name" value="ABC transporter transmembrane region"/>
    <property type="match status" value="1"/>
</dbReference>
<evidence type="ECO:0000256" key="4">
    <source>
        <dbReference type="ARBA" id="ARBA00022741"/>
    </source>
</evidence>